<organism evidence="1 2">
    <name type="scientific">Oceanibaculum indicum</name>
    <dbReference type="NCBI Taxonomy" id="526216"/>
    <lineage>
        <taxon>Bacteria</taxon>
        <taxon>Pseudomonadati</taxon>
        <taxon>Pseudomonadota</taxon>
        <taxon>Alphaproteobacteria</taxon>
        <taxon>Rhodospirillales</taxon>
        <taxon>Oceanibaculaceae</taxon>
        <taxon>Oceanibaculum</taxon>
    </lineage>
</organism>
<dbReference type="AlphaFoldDB" id="A0A420WGY1"/>
<dbReference type="OrthoDB" id="7271850at2"/>
<name>A0A420WGY1_9PROT</name>
<reference evidence="1 2" key="1">
    <citation type="submission" date="2018-10" db="EMBL/GenBank/DDBJ databases">
        <title>Comparative analysis of microorganisms from saline springs in Andes Mountain Range, Colombia.</title>
        <authorList>
            <person name="Rubin E."/>
        </authorList>
    </citation>
    <scope>NUCLEOTIDE SEQUENCE [LARGE SCALE GENOMIC DNA]</scope>
    <source>
        <strain evidence="1 2">USBA 36</strain>
    </source>
</reference>
<protein>
    <submittedName>
        <fullName evidence="1">Uncharacterized protein</fullName>
    </submittedName>
</protein>
<evidence type="ECO:0000313" key="2">
    <source>
        <dbReference type="Proteomes" id="UP000277424"/>
    </source>
</evidence>
<accession>A0A420WGY1</accession>
<gene>
    <name evidence="1" type="ORF">BCL74_2164</name>
</gene>
<proteinExistence type="predicted"/>
<evidence type="ECO:0000313" key="1">
    <source>
        <dbReference type="EMBL" id="RKQ70222.1"/>
    </source>
</evidence>
<dbReference type="EMBL" id="RBIG01000002">
    <property type="protein sequence ID" value="RKQ70222.1"/>
    <property type="molecule type" value="Genomic_DNA"/>
</dbReference>
<sequence>MNMKAYTIHPPGQAHRVTVVVRRSGGSGKGKALLAPATRDRLLAEAAEGESDADLAADYGLTEAQVRRLRHNHRVKLQALRRDIAARAAAEDEAEAQGAGEVPEPLKLAFRTLDGRTAILRRGAFLLDGRPADLRRIVAAANLVRAATGEALIRYPGVAPLIERACR</sequence>
<dbReference type="Proteomes" id="UP000277424">
    <property type="component" value="Unassembled WGS sequence"/>
</dbReference>
<comment type="caution">
    <text evidence="1">The sequence shown here is derived from an EMBL/GenBank/DDBJ whole genome shotgun (WGS) entry which is preliminary data.</text>
</comment>
<dbReference type="RefSeq" id="WP_121219888.1">
    <property type="nucleotide sequence ID" value="NZ_RBIG01000002.1"/>
</dbReference>